<dbReference type="SUPFAM" id="SSF54001">
    <property type="entry name" value="Cysteine proteinases"/>
    <property type="match status" value="1"/>
</dbReference>
<name>A0A2K4NR82_9CYAN</name>
<keyword evidence="1" id="KW-0812">Transmembrane</keyword>
<dbReference type="PANTHER" id="PTHR42736:SF1">
    <property type="entry name" value="PROTEIN-GLUTAMINE GAMMA-GLUTAMYLTRANSFERASE"/>
    <property type="match status" value="1"/>
</dbReference>
<dbReference type="InterPro" id="IPR025403">
    <property type="entry name" value="TgpA-like_C"/>
</dbReference>
<dbReference type="InterPro" id="IPR052901">
    <property type="entry name" value="Bact_TGase-like"/>
</dbReference>
<dbReference type="Gene3D" id="3.10.620.30">
    <property type="match status" value="1"/>
</dbReference>
<reference evidence="3" key="2">
    <citation type="submission" date="2018-01" db="EMBL/GenBank/DDBJ databases">
        <title>Transglutaminase.</title>
        <authorList>
            <person name="Anbazahan S."/>
            <person name="Faizal N."/>
            <person name="Venkatesh K."/>
            <person name="Arockiaraj J."/>
        </authorList>
    </citation>
    <scope>NUCLEOTIDE SEQUENCE</scope>
    <source>
        <strain evidence="3">SRM16</strain>
    </source>
</reference>
<evidence type="ECO:0000313" key="3">
    <source>
        <dbReference type="EMBL" id="SIP56230.1"/>
    </source>
</evidence>
<keyword evidence="1" id="KW-1133">Transmembrane helix</keyword>
<accession>A0A2K4NR82</accession>
<evidence type="ECO:0000259" key="2">
    <source>
        <dbReference type="SMART" id="SM00460"/>
    </source>
</evidence>
<feature type="transmembrane region" description="Helical" evidence="1">
    <location>
        <begin position="76"/>
        <end position="98"/>
    </location>
</feature>
<dbReference type="InterPro" id="IPR002931">
    <property type="entry name" value="Transglutaminase-like"/>
</dbReference>
<dbReference type="AlphaFoldDB" id="A0A2K4NR82"/>
<evidence type="ECO:0000256" key="1">
    <source>
        <dbReference type="SAM" id="Phobius"/>
    </source>
</evidence>
<dbReference type="Pfam" id="PF01841">
    <property type="entry name" value="Transglut_core"/>
    <property type="match status" value="1"/>
</dbReference>
<dbReference type="EMBL" id="LT667401">
    <property type="protein sequence ID" value="SIP56230.1"/>
    <property type="molecule type" value="mRNA"/>
</dbReference>
<keyword evidence="1" id="KW-0472">Membrane</keyword>
<gene>
    <name evidence="3" type="primary">TG</name>
</gene>
<feature type="transmembrane region" description="Helical" evidence="1">
    <location>
        <begin position="200"/>
        <end position="219"/>
    </location>
</feature>
<dbReference type="Pfam" id="PF11992">
    <property type="entry name" value="TgpA_N"/>
    <property type="match status" value="1"/>
</dbReference>
<feature type="transmembrane region" description="Helical" evidence="1">
    <location>
        <begin position="133"/>
        <end position="162"/>
    </location>
</feature>
<dbReference type="InterPro" id="IPR038765">
    <property type="entry name" value="Papain-like_cys_pep_sf"/>
</dbReference>
<proteinExistence type="evidence at transcript level"/>
<protein>
    <submittedName>
        <fullName evidence="3">Transglutaminase</fullName>
    </submittedName>
</protein>
<organism evidence="3">
    <name type="scientific">Arthrospira sp. SRM16</name>
    <dbReference type="NCBI Taxonomy" id="1929211"/>
    <lineage>
        <taxon>Bacteria</taxon>
        <taxon>Bacillati</taxon>
        <taxon>Cyanobacteriota</taxon>
        <taxon>Cyanophyceae</taxon>
        <taxon>Oscillatoriophycideae</taxon>
        <taxon>Oscillatoriales</taxon>
        <taxon>Microcoleaceae</taxon>
        <taxon>Arthrospira</taxon>
    </lineage>
</organism>
<feature type="transmembrane region" description="Helical" evidence="1">
    <location>
        <begin position="652"/>
        <end position="674"/>
    </location>
</feature>
<dbReference type="PANTHER" id="PTHR42736">
    <property type="entry name" value="PROTEIN-GLUTAMINE GAMMA-GLUTAMYLTRANSFERASE"/>
    <property type="match status" value="1"/>
</dbReference>
<dbReference type="SMART" id="SM00460">
    <property type="entry name" value="TGc"/>
    <property type="match status" value="1"/>
</dbReference>
<reference evidence="3" key="1">
    <citation type="submission" date="2016-11" db="EMBL/GenBank/DDBJ databases">
        <authorList>
            <person name="Jaros S."/>
            <person name="Januszkiewicz K."/>
            <person name="Wedrychowicz H."/>
        </authorList>
    </citation>
    <scope>NUCLEOTIDE SEQUENCE</scope>
    <source>
        <strain evidence="3">SRM16</strain>
    </source>
</reference>
<feature type="transmembrane region" description="Helical" evidence="1">
    <location>
        <begin position="27"/>
        <end position="46"/>
    </location>
</feature>
<dbReference type="InterPro" id="IPR021878">
    <property type="entry name" value="TgpA_N"/>
</dbReference>
<feature type="domain" description="Transglutaminase-like" evidence="2">
    <location>
        <begin position="519"/>
        <end position="590"/>
    </location>
</feature>
<sequence>MTADIPIFSQLWRRIEAIPQPEPEDSLLLRIFVQLLVVVGIIATDVAIEEPLNLWAIPVSLVGATWSWFRRRHRNVPIKFCIAIGMLVAMAVFFSRLVLELIDTRIVLAQLLINLQVLHSFDLPRRKDLGYSMVIGLILMGVAGTLSQTLTFGPVILVFLALSLPTLILDYRSRLGLEKLNPSEASSPKLRIPSNLNFKFLGVSFLAIVALGLVIFALLPRFPGYQLRNFPMSSPIQMPRGEFDGRQIFNPGYTGDSGDGTGSGIGQNQESGAGVLDEVQYYGFNTRINQNLRGNLRPQVVLRVRSQARGFFRVIGFDKYTGQGWEISRNDQVETVQRTWWSYLFNLFPPPTQARTREVIQSYTAVIQLPNLIPALKQAKQLYFPTEEIAIDREGTLRSPLMLREGLTYTVISRVPYRNRTQLGQASTDYTQAIRDYYLQVPDEIRDRVRQRTEEILAARNQSNPEQQALTSPYEIALYLAQYLKQSPVYKLQEDPPFLRPDEDLVEAFLFGYKDSPEGEIIRGGYPDHFATVLTIMLRSIGIPARLTAGFEPGEFNPFTGLYVIKNTDAHAMTEVYFPEYGWFAFNPIPGMDLIPPSIEENQTFSALRAFWNWVAGWLPSPVTNSLQRILATIFGALDTVVGWFIDLFTRGWVGLFTATITLSGVGFLSWLLWDGWKNWRERRRLAKLPPEERLYQKLLALLAQRGYPKHPAQTPVEYAEAIANQCSVDEAEAISEVCQTYVHWRYGRRNTNLTQLQQLVKNLEKAGIKRFQQRYRRR</sequence>
<feature type="transmembrane region" description="Helical" evidence="1">
    <location>
        <begin position="52"/>
        <end position="69"/>
    </location>
</feature>
<dbReference type="Pfam" id="PF13559">
    <property type="entry name" value="DUF4129"/>
    <property type="match status" value="1"/>
</dbReference>